<feature type="compositionally biased region" description="Basic residues" evidence="1">
    <location>
        <begin position="156"/>
        <end position="167"/>
    </location>
</feature>
<dbReference type="InterPro" id="IPR010341">
    <property type="entry name" value="DUF936_pln"/>
</dbReference>
<feature type="compositionally biased region" description="Polar residues" evidence="1">
    <location>
        <begin position="257"/>
        <end position="271"/>
    </location>
</feature>
<dbReference type="OMA" id="KKNATSW"/>
<feature type="region of interest" description="Disordered" evidence="1">
    <location>
        <begin position="201"/>
        <end position="225"/>
    </location>
</feature>
<dbReference type="Pfam" id="PF06075">
    <property type="entry name" value="DUF936"/>
    <property type="match status" value="1"/>
</dbReference>
<comment type="caution">
    <text evidence="4">The sequence shown here is derived from an EMBL/GenBank/DDBJ whole genome shotgun (WGS) entry which is preliminary data.</text>
</comment>
<feature type="compositionally biased region" description="Low complexity" evidence="1">
    <location>
        <begin position="210"/>
        <end position="221"/>
    </location>
</feature>
<dbReference type="PANTHER" id="PTHR31928:SF12">
    <property type="entry name" value="DUF3741 DOMAIN-CONTAINING PROTEIN"/>
    <property type="match status" value="1"/>
</dbReference>
<feature type="domain" description="DUF6857" evidence="3">
    <location>
        <begin position="314"/>
        <end position="601"/>
    </location>
</feature>
<dbReference type="STRING" id="74649.A0A2P6PLD4"/>
<dbReference type="Proteomes" id="UP000238479">
    <property type="component" value="Chromosome 6"/>
</dbReference>
<feature type="domain" description="DUF936" evidence="2">
    <location>
        <begin position="11"/>
        <end position="128"/>
    </location>
</feature>
<feature type="region of interest" description="Disordered" evidence="1">
    <location>
        <begin position="245"/>
        <end position="271"/>
    </location>
</feature>
<evidence type="ECO:0000259" key="3">
    <source>
        <dbReference type="Pfam" id="PF21647"/>
    </source>
</evidence>
<organism evidence="4 5">
    <name type="scientific">Rosa chinensis</name>
    <name type="common">China rose</name>
    <dbReference type="NCBI Taxonomy" id="74649"/>
    <lineage>
        <taxon>Eukaryota</taxon>
        <taxon>Viridiplantae</taxon>
        <taxon>Streptophyta</taxon>
        <taxon>Embryophyta</taxon>
        <taxon>Tracheophyta</taxon>
        <taxon>Spermatophyta</taxon>
        <taxon>Magnoliopsida</taxon>
        <taxon>eudicotyledons</taxon>
        <taxon>Gunneridae</taxon>
        <taxon>Pentapetalae</taxon>
        <taxon>rosids</taxon>
        <taxon>fabids</taxon>
        <taxon>Rosales</taxon>
        <taxon>Rosaceae</taxon>
        <taxon>Rosoideae</taxon>
        <taxon>Rosoideae incertae sedis</taxon>
        <taxon>Rosa</taxon>
    </lineage>
</organism>
<proteinExistence type="predicted"/>
<dbReference type="InterPro" id="IPR049172">
    <property type="entry name" value="DUF6857_pln"/>
</dbReference>
<dbReference type="InterPro" id="IPR048297">
    <property type="entry name" value="DUF936_dom_pln"/>
</dbReference>
<evidence type="ECO:0000256" key="1">
    <source>
        <dbReference type="SAM" id="MobiDB-lite"/>
    </source>
</evidence>
<accession>A0A2P6PLD4</accession>
<reference evidence="4 5" key="1">
    <citation type="journal article" date="2018" name="Nat. Genet.">
        <title>The Rosa genome provides new insights in the design of modern roses.</title>
        <authorList>
            <person name="Bendahmane M."/>
        </authorList>
    </citation>
    <scope>NUCLEOTIDE SEQUENCE [LARGE SCALE GENOMIC DNA]</scope>
    <source>
        <strain evidence="5">cv. Old Blush</strain>
    </source>
</reference>
<sequence>MPSTFDEMPSLSSGVLEKLVEEMGSDPKALNGDRKPVLLQIRSIMPVLAEGDLWPNKGFYLKVSDATHTMYVSLPPEQDDMVLCNTLQLGQLIYVEKLEVARPVPVLRGINPVPGQLIPCVGQLEDLVSIDKFVDFKGASDLLFVMEKNSNVGKKPQSKFRSLRASKTRPSEKISRICRSGSGDVVDKEICEVTKGSRRVSSRYVESDSESTTSSSSLTQTARRRSWIGPEAADFPLVKHEIKASARRSRSAHVSPVRSTRSGSDDNSSCNIKRTISFDQARKSSKNSNNRVSVSAKNCEQPLDPSVMVNLAIDCKWSESKIQWNSLPPTLVTLGKEVLRHRDVSLLAAVEALQEASVAERLLKCLSTYSELQSAEREEHFPSIIKFFDLQDYLVHTRLIVQSLTNISPLRDDDTNLGGPGSIKEALILAVDRKKNATSWIKAAMSSDLSPSFSLDSVPMKATNPSNKSSKTCGSVPKGTLIVKKQKNDAHIGLVSERENSHDWLKGSALSAAADLEKSLHDEGRKWFLATFESYLDEVKSRTNSMESDSQVAETMCQIKKVGDRLDVIVSKEDSELEAYGRIKEKIYGVLLKNVERTAMVMEQMNAIFNIDNGQQ</sequence>
<evidence type="ECO:0000313" key="5">
    <source>
        <dbReference type="Proteomes" id="UP000238479"/>
    </source>
</evidence>
<dbReference type="Gramene" id="PRQ22747">
    <property type="protein sequence ID" value="PRQ22747"/>
    <property type="gene ID" value="RchiOBHm_Chr6g0253661"/>
</dbReference>
<evidence type="ECO:0000259" key="2">
    <source>
        <dbReference type="Pfam" id="PF06075"/>
    </source>
</evidence>
<gene>
    <name evidence="4" type="ORF">RchiOBHm_Chr6g0253661</name>
</gene>
<name>A0A2P6PLD4_ROSCH</name>
<dbReference type="OrthoDB" id="773154at2759"/>
<dbReference type="EMBL" id="PDCK01000044">
    <property type="protein sequence ID" value="PRQ22747.1"/>
    <property type="molecule type" value="Genomic_DNA"/>
</dbReference>
<keyword evidence="5" id="KW-1185">Reference proteome</keyword>
<dbReference type="AlphaFoldDB" id="A0A2P6PLD4"/>
<feature type="region of interest" description="Disordered" evidence="1">
    <location>
        <begin position="153"/>
        <end position="178"/>
    </location>
</feature>
<protein>
    <submittedName>
        <fullName evidence="4">Uncharacterized protein</fullName>
    </submittedName>
</protein>
<dbReference type="PANTHER" id="PTHR31928">
    <property type="entry name" value="EXPRESSED PROTEIN"/>
    <property type="match status" value="1"/>
</dbReference>
<evidence type="ECO:0000313" key="4">
    <source>
        <dbReference type="EMBL" id="PRQ22747.1"/>
    </source>
</evidence>
<dbReference type="Pfam" id="PF21647">
    <property type="entry name" value="DUF6857"/>
    <property type="match status" value="1"/>
</dbReference>